<dbReference type="Proteomes" id="UP001465755">
    <property type="component" value="Unassembled WGS sequence"/>
</dbReference>
<evidence type="ECO:0000256" key="1">
    <source>
        <dbReference type="ARBA" id="ARBA00022737"/>
    </source>
</evidence>
<feature type="domain" description="EF-hand" evidence="3">
    <location>
        <begin position="13"/>
        <end position="48"/>
    </location>
</feature>
<accession>A0AAW1PY66</accession>
<dbReference type="InterPro" id="IPR002048">
    <property type="entry name" value="EF_hand_dom"/>
</dbReference>
<dbReference type="Gene3D" id="1.10.238.10">
    <property type="entry name" value="EF-hand"/>
    <property type="match status" value="1"/>
</dbReference>
<sequence>MSAQQNAASMSEEEIEACRQVFSIVDEDGSGSIGADELQHLLKLLRLPHKPSDVMAMIEEIDQDGNGEVDFEEFLQMMSSTRAQKHDKKALLHSFRLLAEDDALRNHISLYSVERALATYCGVPEGEAARLARCLLMPGTRGSSIDYQAVIDQF</sequence>
<reference evidence="4 5" key="1">
    <citation type="journal article" date="2024" name="Nat. Commun.">
        <title>Phylogenomics reveals the evolutionary origins of lichenization in chlorophyte algae.</title>
        <authorList>
            <person name="Puginier C."/>
            <person name="Libourel C."/>
            <person name="Otte J."/>
            <person name="Skaloud P."/>
            <person name="Haon M."/>
            <person name="Grisel S."/>
            <person name="Petersen M."/>
            <person name="Berrin J.G."/>
            <person name="Delaux P.M."/>
            <person name="Dal Grande F."/>
            <person name="Keller J."/>
        </authorList>
    </citation>
    <scope>NUCLEOTIDE SEQUENCE [LARGE SCALE GENOMIC DNA]</scope>
    <source>
        <strain evidence="4 5">SAG 2036</strain>
    </source>
</reference>
<proteinExistence type="predicted"/>
<keyword evidence="1" id="KW-0677">Repeat</keyword>
<name>A0AAW1PY66_9CHLO</name>
<protein>
    <recommendedName>
        <fullName evidence="3">EF-hand domain-containing protein</fullName>
    </recommendedName>
</protein>
<feature type="domain" description="EF-hand" evidence="3">
    <location>
        <begin position="49"/>
        <end position="84"/>
    </location>
</feature>
<dbReference type="FunFam" id="1.10.238.10:FF:000178">
    <property type="entry name" value="Calmodulin-2 A"/>
    <property type="match status" value="1"/>
</dbReference>
<dbReference type="PROSITE" id="PS50222">
    <property type="entry name" value="EF_HAND_2"/>
    <property type="match status" value="2"/>
</dbReference>
<comment type="caution">
    <text evidence="4">The sequence shown here is derived from an EMBL/GenBank/DDBJ whole genome shotgun (WGS) entry which is preliminary data.</text>
</comment>
<dbReference type="GO" id="GO:0016460">
    <property type="term" value="C:myosin II complex"/>
    <property type="evidence" value="ECO:0007669"/>
    <property type="project" value="TreeGrafter"/>
</dbReference>
<evidence type="ECO:0000313" key="4">
    <source>
        <dbReference type="EMBL" id="KAK9813376.1"/>
    </source>
</evidence>
<dbReference type="AlphaFoldDB" id="A0AAW1PY66"/>
<dbReference type="InterPro" id="IPR018247">
    <property type="entry name" value="EF_Hand_1_Ca_BS"/>
</dbReference>
<dbReference type="SUPFAM" id="SSF47473">
    <property type="entry name" value="EF-hand"/>
    <property type="match status" value="1"/>
</dbReference>
<dbReference type="SMART" id="SM00054">
    <property type="entry name" value="EFh"/>
    <property type="match status" value="2"/>
</dbReference>
<keyword evidence="2" id="KW-0106">Calcium</keyword>
<dbReference type="EMBL" id="JALJOQ010000005">
    <property type="protein sequence ID" value="KAK9813376.1"/>
    <property type="molecule type" value="Genomic_DNA"/>
</dbReference>
<gene>
    <name evidence="4" type="ORF">WJX73_003799</name>
</gene>
<evidence type="ECO:0000259" key="3">
    <source>
        <dbReference type="PROSITE" id="PS50222"/>
    </source>
</evidence>
<organism evidence="4 5">
    <name type="scientific">Symbiochloris irregularis</name>
    <dbReference type="NCBI Taxonomy" id="706552"/>
    <lineage>
        <taxon>Eukaryota</taxon>
        <taxon>Viridiplantae</taxon>
        <taxon>Chlorophyta</taxon>
        <taxon>core chlorophytes</taxon>
        <taxon>Trebouxiophyceae</taxon>
        <taxon>Trebouxiales</taxon>
        <taxon>Trebouxiaceae</taxon>
        <taxon>Symbiochloris</taxon>
    </lineage>
</organism>
<evidence type="ECO:0000313" key="5">
    <source>
        <dbReference type="Proteomes" id="UP001465755"/>
    </source>
</evidence>
<dbReference type="PROSITE" id="PS00018">
    <property type="entry name" value="EF_HAND_1"/>
    <property type="match status" value="2"/>
</dbReference>
<dbReference type="GO" id="GO:0005509">
    <property type="term" value="F:calcium ion binding"/>
    <property type="evidence" value="ECO:0007669"/>
    <property type="project" value="InterPro"/>
</dbReference>
<dbReference type="CDD" id="cd00051">
    <property type="entry name" value="EFh"/>
    <property type="match status" value="1"/>
</dbReference>
<dbReference type="InterPro" id="IPR011992">
    <property type="entry name" value="EF-hand-dom_pair"/>
</dbReference>
<dbReference type="PANTHER" id="PTHR23048:SF0">
    <property type="entry name" value="CALMODULIN LIKE 3"/>
    <property type="match status" value="1"/>
</dbReference>
<dbReference type="Pfam" id="PF13499">
    <property type="entry name" value="EF-hand_7"/>
    <property type="match status" value="1"/>
</dbReference>
<evidence type="ECO:0000256" key="2">
    <source>
        <dbReference type="ARBA" id="ARBA00022837"/>
    </source>
</evidence>
<keyword evidence="5" id="KW-1185">Reference proteome</keyword>
<dbReference type="PANTHER" id="PTHR23048">
    <property type="entry name" value="MYOSIN LIGHT CHAIN 1, 3"/>
    <property type="match status" value="1"/>
</dbReference>
<dbReference type="InterPro" id="IPR050230">
    <property type="entry name" value="CALM/Myosin/TropC-like"/>
</dbReference>